<protein>
    <submittedName>
        <fullName evidence="1">Uncharacterized protein</fullName>
    </submittedName>
</protein>
<proteinExistence type="predicted"/>
<dbReference type="EMBL" id="JAACFV010000015">
    <property type="protein sequence ID" value="KAF7512045.1"/>
    <property type="molecule type" value="Genomic_DNA"/>
</dbReference>
<reference evidence="1" key="1">
    <citation type="submission" date="2020-02" db="EMBL/GenBank/DDBJ databases">
        <authorList>
            <person name="Palmer J.M."/>
        </authorList>
    </citation>
    <scope>NUCLEOTIDE SEQUENCE</scope>
    <source>
        <strain evidence="1">EPUS1.4</strain>
        <tissue evidence="1">Thallus</tissue>
    </source>
</reference>
<gene>
    <name evidence="1" type="ORF">GJ744_002758</name>
</gene>
<dbReference type="AlphaFoldDB" id="A0A8H7AVT1"/>
<name>A0A8H7AVT1_9EURO</name>
<keyword evidence="2" id="KW-1185">Reference proteome</keyword>
<dbReference type="Proteomes" id="UP000606974">
    <property type="component" value="Unassembled WGS sequence"/>
</dbReference>
<evidence type="ECO:0000313" key="1">
    <source>
        <dbReference type="EMBL" id="KAF7512045.1"/>
    </source>
</evidence>
<comment type="caution">
    <text evidence="1">The sequence shown here is derived from an EMBL/GenBank/DDBJ whole genome shotgun (WGS) entry which is preliminary data.</text>
</comment>
<accession>A0A8H7AVT1</accession>
<organism evidence="1 2">
    <name type="scientific">Endocarpon pusillum</name>
    <dbReference type="NCBI Taxonomy" id="364733"/>
    <lineage>
        <taxon>Eukaryota</taxon>
        <taxon>Fungi</taxon>
        <taxon>Dikarya</taxon>
        <taxon>Ascomycota</taxon>
        <taxon>Pezizomycotina</taxon>
        <taxon>Eurotiomycetes</taxon>
        <taxon>Chaetothyriomycetidae</taxon>
        <taxon>Verrucariales</taxon>
        <taxon>Verrucariaceae</taxon>
        <taxon>Endocarpon</taxon>
    </lineage>
</organism>
<evidence type="ECO:0000313" key="2">
    <source>
        <dbReference type="Proteomes" id="UP000606974"/>
    </source>
</evidence>
<sequence>MIAFISDSIDEYNKMLRDMLVLHSRLPLPAASLLIIQDTTTSFDSDDMFRPT</sequence>